<dbReference type="STRING" id="744872.Spica_0448"/>
<dbReference type="InterPro" id="IPR007730">
    <property type="entry name" value="SPOR-like_dom"/>
</dbReference>
<evidence type="ECO:0000313" key="4">
    <source>
        <dbReference type="EMBL" id="AEJ18612.1"/>
    </source>
</evidence>
<keyword evidence="2" id="KW-0472">Membrane</keyword>
<protein>
    <submittedName>
        <fullName evidence="4">Sporulation domain-containing protein</fullName>
    </submittedName>
</protein>
<dbReference type="eggNOG" id="COG3087">
    <property type="taxonomic scope" value="Bacteria"/>
</dbReference>
<feature type="transmembrane region" description="Helical" evidence="2">
    <location>
        <begin position="6"/>
        <end position="28"/>
    </location>
</feature>
<dbReference type="HOGENOM" id="CLU_855100_0_0_12"/>
<feature type="region of interest" description="Disordered" evidence="1">
    <location>
        <begin position="208"/>
        <end position="237"/>
    </location>
</feature>
<dbReference type="RefSeq" id="WP_013967924.1">
    <property type="nucleotide sequence ID" value="NC_015732.1"/>
</dbReference>
<feature type="compositionally biased region" description="Low complexity" evidence="1">
    <location>
        <begin position="215"/>
        <end position="237"/>
    </location>
</feature>
<dbReference type="PROSITE" id="PS51724">
    <property type="entry name" value="SPOR"/>
    <property type="match status" value="1"/>
</dbReference>
<sequence length="325" mass="33538">MEKKQLLYIITSVGLALILFIVGAIWLLSTKKQSANSLASVQSIGTAAGGPGVNFPTAGSPASSAQAAGNLTAGTMATDTQNSVAGPAGTVGSVSPTGASNLAGGQGPASADNRVNPTEWVKNPQTVQGLQPPPATTPASRGDVIIVYGDNTVTSKTTGTLPGTGTDPNSVVIQVPSPQGIVSPTSGTTITGSTSTVQTVETKSTQDVSPSVQITQTKTTGSTKTSAETAAPKTTTTKSTPKVYTDYWVQTGAYSTKVRAESVKEQLQTKGITSVLDVKDVNGKTYYRVRIGPYTTQKEAQYWLALVKNIDGFSESYISSVQVKR</sequence>
<keyword evidence="2" id="KW-0812">Transmembrane</keyword>
<name>F8EYN5_GRAC1</name>
<evidence type="ECO:0000256" key="2">
    <source>
        <dbReference type="SAM" id="Phobius"/>
    </source>
</evidence>
<keyword evidence="2" id="KW-1133">Transmembrane helix</keyword>
<dbReference type="OrthoDB" id="360945at2"/>
<feature type="region of interest" description="Disordered" evidence="1">
    <location>
        <begin position="78"/>
        <end position="111"/>
    </location>
</feature>
<evidence type="ECO:0000256" key="1">
    <source>
        <dbReference type="SAM" id="MobiDB-lite"/>
    </source>
</evidence>
<dbReference type="Proteomes" id="UP000000503">
    <property type="component" value="Chromosome"/>
</dbReference>
<dbReference type="EMBL" id="CP002868">
    <property type="protein sequence ID" value="AEJ18612.1"/>
    <property type="molecule type" value="Genomic_DNA"/>
</dbReference>
<dbReference type="AlphaFoldDB" id="F8EYN5"/>
<dbReference type="Pfam" id="PF05036">
    <property type="entry name" value="SPOR"/>
    <property type="match status" value="1"/>
</dbReference>
<organism evidence="4 5">
    <name type="scientific">Gracilinema caldarium (strain ATCC 51460 / DSM 7334 / H1)</name>
    <name type="common">Treponema caldarium</name>
    <dbReference type="NCBI Taxonomy" id="744872"/>
    <lineage>
        <taxon>Bacteria</taxon>
        <taxon>Pseudomonadati</taxon>
        <taxon>Spirochaetota</taxon>
        <taxon>Spirochaetia</taxon>
        <taxon>Spirochaetales</taxon>
        <taxon>Breznakiellaceae</taxon>
        <taxon>Gracilinema</taxon>
    </lineage>
</organism>
<dbReference type="KEGG" id="scd:Spica_0448"/>
<dbReference type="SUPFAM" id="SSF110997">
    <property type="entry name" value="Sporulation related repeat"/>
    <property type="match status" value="1"/>
</dbReference>
<keyword evidence="5" id="KW-1185">Reference proteome</keyword>
<dbReference type="Gene3D" id="3.30.70.1070">
    <property type="entry name" value="Sporulation related repeat"/>
    <property type="match status" value="1"/>
</dbReference>
<gene>
    <name evidence="4" type="ordered locus">Spica_0448</name>
</gene>
<evidence type="ECO:0000259" key="3">
    <source>
        <dbReference type="PROSITE" id="PS51724"/>
    </source>
</evidence>
<dbReference type="InterPro" id="IPR036680">
    <property type="entry name" value="SPOR-like_sf"/>
</dbReference>
<dbReference type="GO" id="GO:0042834">
    <property type="term" value="F:peptidoglycan binding"/>
    <property type="evidence" value="ECO:0007669"/>
    <property type="project" value="InterPro"/>
</dbReference>
<evidence type="ECO:0000313" key="5">
    <source>
        <dbReference type="Proteomes" id="UP000000503"/>
    </source>
</evidence>
<feature type="domain" description="SPOR" evidence="3">
    <location>
        <begin position="241"/>
        <end position="325"/>
    </location>
</feature>
<proteinExistence type="predicted"/>
<reference evidence="5" key="1">
    <citation type="journal article" date="2013" name="Stand. Genomic Sci.">
        <title>Genome sequence of the thermophilic fresh-water bacterium Spirochaeta caldaria type strain (H1(T)), reclassification of Spirochaeta caldaria, Spirochaeta stenostrepta, and Spirochaeta zuelzerae in the genus Treponema as Treponema caldaria comb. nov., Treponema stenostrepta comb. nov., and Treponema zuelzerae comb. nov., and emendation of the genus Treponema.</title>
        <authorList>
            <person name="Abt B."/>
            <person name="Goker M."/>
            <person name="Scheuner C."/>
            <person name="Han C."/>
            <person name="Lu M."/>
            <person name="Misra M."/>
            <person name="Lapidus A."/>
            <person name="Nolan M."/>
            <person name="Lucas S."/>
            <person name="Hammon N."/>
            <person name="Deshpande S."/>
            <person name="Cheng J.F."/>
            <person name="Tapia R."/>
            <person name="Goodwin L.A."/>
            <person name="Pitluck S."/>
            <person name="Liolios K."/>
            <person name="Pagani I."/>
            <person name="Ivanova N."/>
            <person name="Mavromatis K."/>
            <person name="Mikhailova N."/>
            <person name="Huntemann M."/>
            <person name="Pati A."/>
            <person name="Chen A."/>
            <person name="Palaniappan K."/>
            <person name="Land M."/>
            <person name="Hauser L."/>
            <person name="Jeffries C.D."/>
            <person name="Rohde M."/>
            <person name="Spring S."/>
            <person name="Gronow S."/>
            <person name="Detter J.C."/>
            <person name="Bristow J."/>
            <person name="Eisen J.A."/>
            <person name="Markowitz V."/>
            <person name="Hugenholtz P."/>
            <person name="Kyrpides N.C."/>
            <person name="Woyke T."/>
            <person name="Klenk H.P."/>
        </authorList>
    </citation>
    <scope>NUCLEOTIDE SEQUENCE</scope>
    <source>
        <strain evidence="5">ATCC 51460 / DSM 7334 / H1</strain>
    </source>
</reference>
<accession>F8EYN5</accession>